<evidence type="ECO:0000313" key="1">
    <source>
        <dbReference type="EMBL" id="SVD02389.1"/>
    </source>
</evidence>
<reference evidence="1" key="1">
    <citation type="submission" date="2018-05" db="EMBL/GenBank/DDBJ databases">
        <authorList>
            <person name="Lanie J.A."/>
            <person name="Ng W.-L."/>
            <person name="Kazmierczak K.M."/>
            <person name="Andrzejewski T.M."/>
            <person name="Davidsen T.M."/>
            <person name="Wayne K.J."/>
            <person name="Tettelin H."/>
            <person name="Glass J.I."/>
            <person name="Rusch D."/>
            <person name="Podicherti R."/>
            <person name="Tsui H.-C.T."/>
            <person name="Winkler M.E."/>
        </authorList>
    </citation>
    <scope>NUCLEOTIDE SEQUENCE</scope>
</reference>
<sequence length="164" mass="18030">MSKYCLLPVLFITILIFQGCGATADKLYDKSDSMMLNNISKKIGTSYSEYTSGAVGKLSFGKAQVTTDLSDGSVFYLHVKGSGAGGWTVLGLIGRVSKRYSIYGFKVKDGNIEDAAYGAFLPDYQGWKLGFITIYNDEGMIDEIKDRYGEFLKTSKGQNVSSWQ</sequence>
<dbReference type="PROSITE" id="PS51257">
    <property type="entry name" value="PROKAR_LIPOPROTEIN"/>
    <property type="match status" value="1"/>
</dbReference>
<name>A0A382RXH8_9ZZZZ</name>
<gene>
    <name evidence="1" type="ORF">METZ01_LOCUS355243</name>
</gene>
<accession>A0A382RXH8</accession>
<dbReference type="EMBL" id="UINC01124921">
    <property type="protein sequence ID" value="SVD02389.1"/>
    <property type="molecule type" value="Genomic_DNA"/>
</dbReference>
<dbReference type="AlphaFoldDB" id="A0A382RXH8"/>
<organism evidence="1">
    <name type="scientific">marine metagenome</name>
    <dbReference type="NCBI Taxonomy" id="408172"/>
    <lineage>
        <taxon>unclassified sequences</taxon>
        <taxon>metagenomes</taxon>
        <taxon>ecological metagenomes</taxon>
    </lineage>
</organism>
<proteinExistence type="predicted"/>
<protein>
    <submittedName>
        <fullName evidence="1">Uncharacterized protein</fullName>
    </submittedName>
</protein>